<proteinExistence type="predicted"/>
<sequence length="119" mass="13381">MEISAAVGVTFLLFCSVPGYGYLYKTVADTSKGHCEDEKFGQITVGDKGYNYEACEVIFCLRGVYYRQGCDEKPLKGVPGCRRVSRPGVYPKCCHKRVECEEEEEDTDEDISLSSTRRL</sequence>
<dbReference type="EMBL" id="CAXIEN010000318">
    <property type="protein sequence ID" value="CAL1293008.1"/>
    <property type="molecule type" value="Genomic_DNA"/>
</dbReference>
<dbReference type="Proteomes" id="UP001497382">
    <property type="component" value="Unassembled WGS sequence"/>
</dbReference>
<protein>
    <recommendedName>
        <fullName evidence="3">Single domain-containing protein</fullName>
    </recommendedName>
</protein>
<evidence type="ECO:0000313" key="2">
    <source>
        <dbReference type="Proteomes" id="UP001497382"/>
    </source>
</evidence>
<accession>A0AAV2B9Z4</accession>
<dbReference type="AlphaFoldDB" id="A0AAV2B9Z4"/>
<gene>
    <name evidence="1" type="ORF">LARSCL_LOCUS17961</name>
</gene>
<evidence type="ECO:0000313" key="1">
    <source>
        <dbReference type="EMBL" id="CAL1293008.1"/>
    </source>
</evidence>
<keyword evidence="2" id="KW-1185">Reference proteome</keyword>
<reference evidence="1 2" key="1">
    <citation type="submission" date="2024-04" db="EMBL/GenBank/DDBJ databases">
        <authorList>
            <person name="Rising A."/>
            <person name="Reimegard J."/>
            <person name="Sonavane S."/>
            <person name="Akerstrom W."/>
            <person name="Nylinder S."/>
            <person name="Hedman E."/>
            <person name="Kallberg Y."/>
        </authorList>
    </citation>
    <scope>NUCLEOTIDE SEQUENCE [LARGE SCALE GENOMIC DNA]</scope>
</reference>
<comment type="caution">
    <text evidence="1">The sequence shown here is derived from an EMBL/GenBank/DDBJ whole genome shotgun (WGS) entry which is preliminary data.</text>
</comment>
<name>A0AAV2B9Z4_9ARAC</name>
<organism evidence="1 2">
    <name type="scientific">Larinioides sclopetarius</name>
    <dbReference type="NCBI Taxonomy" id="280406"/>
    <lineage>
        <taxon>Eukaryota</taxon>
        <taxon>Metazoa</taxon>
        <taxon>Ecdysozoa</taxon>
        <taxon>Arthropoda</taxon>
        <taxon>Chelicerata</taxon>
        <taxon>Arachnida</taxon>
        <taxon>Araneae</taxon>
        <taxon>Araneomorphae</taxon>
        <taxon>Entelegynae</taxon>
        <taxon>Araneoidea</taxon>
        <taxon>Araneidae</taxon>
        <taxon>Larinioides</taxon>
    </lineage>
</organism>
<evidence type="ECO:0008006" key="3">
    <source>
        <dbReference type="Google" id="ProtNLM"/>
    </source>
</evidence>